<protein>
    <submittedName>
        <fullName evidence="2">Uncharacterized protein</fullName>
    </submittedName>
</protein>
<proteinExistence type="predicted"/>
<dbReference type="VEuPathDB" id="MicrosporidiaDB:M153_3710006310"/>
<keyword evidence="1" id="KW-0472">Membrane</keyword>
<accession>A0A0R0M4V1</accession>
<comment type="caution">
    <text evidence="2">The sequence shown here is derived from an EMBL/GenBank/DDBJ whole genome shotgun (WGS) entry which is preliminary data.</text>
</comment>
<reference evidence="2 3" key="1">
    <citation type="submission" date="2015-07" db="EMBL/GenBank/DDBJ databases">
        <title>The genome of Pseudoloma neurophilia, a relevant intracellular parasite of the zebrafish.</title>
        <authorList>
            <person name="Ndikumana S."/>
            <person name="Pelin A."/>
            <person name="Sanders J."/>
            <person name="Corradi N."/>
        </authorList>
    </citation>
    <scope>NUCLEOTIDE SEQUENCE [LARGE SCALE GENOMIC DNA]</scope>
    <source>
        <strain evidence="2 3">MK1</strain>
    </source>
</reference>
<evidence type="ECO:0000313" key="3">
    <source>
        <dbReference type="Proteomes" id="UP000051530"/>
    </source>
</evidence>
<name>A0A0R0M4V1_9MICR</name>
<keyword evidence="1" id="KW-0812">Transmembrane</keyword>
<sequence>MNNTTTTVLDATKNASTESTSQSFDFLEMIHDNWQCLAIGFGLMIVIYATYKISSNYYYKRLDQKQEIKALDFDNHSTLDVEQSTFDPSVFWMDDSVCECSHETVPGSMN</sequence>
<dbReference type="AlphaFoldDB" id="A0A0R0M4V1"/>
<keyword evidence="1" id="KW-1133">Transmembrane helix</keyword>
<evidence type="ECO:0000313" key="2">
    <source>
        <dbReference type="EMBL" id="KRH94145.1"/>
    </source>
</evidence>
<keyword evidence="3" id="KW-1185">Reference proteome</keyword>
<dbReference type="Proteomes" id="UP000051530">
    <property type="component" value="Unassembled WGS sequence"/>
</dbReference>
<dbReference type="EMBL" id="LGUB01000130">
    <property type="protein sequence ID" value="KRH94145.1"/>
    <property type="molecule type" value="Genomic_DNA"/>
</dbReference>
<feature type="transmembrane region" description="Helical" evidence="1">
    <location>
        <begin position="32"/>
        <end position="51"/>
    </location>
</feature>
<evidence type="ECO:0000256" key="1">
    <source>
        <dbReference type="SAM" id="Phobius"/>
    </source>
</evidence>
<organism evidence="2 3">
    <name type="scientific">Pseudoloma neurophilia</name>
    <dbReference type="NCBI Taxonomy" id="146866"/>
    <lineage>
        <taxon>Eukaryota</taxon>
        <taxon>Fungi</taxon>
        <taxon>Fungi incertae sedis</taxon>
        <taxon>Microsporidia</taxon>
        <taxon>Pseudoloma</taxon>
    </lineage>
</organism>
<gene>
    <name evidence="2" type="ORF">M153_3710006310</name>
</gene>